<feature type="domain" description="Integrase catalytic" evidence="1">
    <location>
        <begin position="124"/>
        <end position="313"/>
    </location>
</feature>
<dbReference type="EMBL" id="RZTZ01000031">
    <property type="protein sequence ID" value="RVT56362.1"/>
    <property type="molecule type" value="Genomic_DNA"/>
</dbReference>
<dbReference type="GO" id="GO:0015074">
    <property type="term" value="P:DNA integration"/>
    <property type="evidence" value="ECO:0007669"/>
    <property type="project" value="InterPro"/>
</dbReference>
<protein>
    <submittedName>
        <fullName evidence="2">IS21 family transposase</fullName>
    </submittedName>
</protein>
<dbReference type="RefSeq" id="WP_127742927.1">
    <property type="nucleotide sequence ID" value="NZ_CP196004.1"/>
</dbReference>
<dbReference type="AlphaFoldDB" id="A0A437K2R7"/>
<evidence type="ECO:0000313" key="3">
    <source>
        <dbReference type="Proteomes" id="UP000288024"/>
    </source>
</evidence>
<gene>
    <name evidence="2" type="ORF">EM808_27640</name>
</gene>
<dbReference type="Proteomes" id="UP000288024">
    <property type="component" value="Unassembled WGS sequence"/>
</dbReference>
<evidence type="ECO:0000313" key="2">
    <source>
        <dbReference type="EMBL" id="RVT56362.1"/>
    </source>
</evidence>
<sequence length="499" mass="58235">MLAMPEVDYIKHLREEEDLSINEIARKTGCNWRTVKKYADGESFEETLKFTRRGMMYEEGFGEIVDDWLEEDMKLKRKERRTSKKIYEDLRDNLGFKGSYRTVCEYIQNRKPQLKAAKIERHERLEHPPGEAQVDFGNMTVVKDGAYKDIKALILSFPQSNTGFGYPLPGENTECFLEGLKQLFHQAGGVPTYLRIDNLAAAVISIGKGGKRTYTDAFLRFKCHYGFEVQACNPSSGHEKGNVEKKVGYTRNNLFTTAPIMESFPQLADWMKEEMEKDRQRLHYEKNVLIDELWEEDKKHLKALPLTDLSIYSVKSATVNKYGEIEVDGDKFVIHKARMKQALVLKMEWDRFTCFTNDGEIVYQEDRPYMNTTSVIPWNDILIDWEKKPRSVRYSRFFKYLPEKVQTYLTIRSEETRSRVKGIKKLLEKHSLNDIDSALELEERFERAPHELGYILEAKEATYPEKLNEVHTPEILLNYETDLHTYDKVLCPSLEGCVS</sequence>
<accession>A0A437K2R7</accession>
<keyword evidence="3" id="KW-1185">Reference proteome</keyword>
<dbReference type="InterPro" id="IPR001584">
    <property type="entry name" value="Integrase_cat-core"/>
</dbReference>
<dbReference type="PROSITE" id="PS50994">
    <property type="entry name" value="INTEGRASE"/>
    <property type="match status" value="1"/>
</dbReference>
<name>A0A437K2R7_9BACI</name>
<organism evidence="2 3">
    <name type="scientific">Niallia taxi</name>
    <dbReference type="NCBI Taxonomy" id="2499688"/>
    <lineage>
        <taxon>Bacteria</taxon>
        <taxon>Bacillati</taxon>
        <taxon>Bacillota</taxon>
        <taxon>Bacilli</taxon>
        <taxon>Bacillales</taxon>
        <taxon>Bacillaceae</taxon>
        <taxon>Niallia</taxon>
    </lineage>
</organism>
<evidence type="ECO:0000259" key="1">
    <source>
        <dbReference type="PROSITE" id="PS50994"/>
    </source>
</evidence>
<dbReference type="GeneID" id="87620634"/>
<dbReference type="PANTHER" id="PTHR35004">
    <property type="entry name" value="TRANSPOSASE RV3428C-RELATED"/>
    <property type="match status" value="1"/>
</dbReference>
<proteinExistence type="predicted"/>
<comment type="caution">
    <text evidence="2">The sequence shown here is derived from an EMBL/GenBank/DDBJ whole genome shotgun (WGS) entry which is preliminary data.</text>
</comment>
<reference evidence="2 3" key="1">
    <citation type="submission" date="2019-01" db="EMBL/GenBank/DDBJ databases">
        <title>Bacillus sp. M5HDSG1-1, whole genome shotgun sequence.</title>
        <authorList>
            <person name="Tuo L."/>
        </authorList>
    </citation>
    <scope>NUCLEOTIDE SEQUENCE [LARGE SCALE GENOMIC DNA]</scope>
    <source>
        <strain evidence="2 3">M5HDSG1-1</strain>
    </source>
</reference>
<dbReference type="NCBIfam" id="NF033546">
    <property type="entry name" value="transpos_IS21"/>
    <property type="match status" value="1"/>
</dbReference>